<feature type="compositionally biased region" description="Basic and acidic residues" evidence="3">
    <location>
        <begin position="1"/>
        <end position="13"/>
    </location>
</feature>
<dbReference type="InterPro" id="IPR009081">
    <property type="entry name" value="PP-bd_ACP"/>
</dbReference>
<dbReference type="EMBL" id="CP108222">
    <property type="protein sequence ID" value="WTT16523.1"/>
    <property type="molecule type" value="Genomic_DNA"/>
</dbReference>
<dbReference type="Gene3D" id="1.10.1200.10">
    <property type="entry name" value="ACP-like"/>
    <property type="match status" value="1"/>
</dbReference>
<organism evidence="5">
    <name type="scientific">Streptomyces sp. NBC_00093</name>
    <dbReference type="NCBI Taxonomy" id="2975649"/>
    <lineage>
        <taxon>Bacteria</taxon>
        <taxon>Bacillati</taxon>
        <taxon>Actinomycetota</taxon>
        <taxon>Actinomycetes</taxon>
        <taxon>Kitasatosporales</taxon>
        <taxon>Streptomycetaceae</taxon>
        <taxon>Streptomyces</taxon>
    </lineage>
</organism>
<reference evidence="5" key="1">
    <citation type="submission" date="2022-10" db="EMBL/GenBank/DDBJ databases">
        <title>The complete genomes of actinobacterial strains from the NBC collection.</title>
        <authorList>
            <person name="Joergensen T.S."/>
            <person name="Alvarez Arevalo M."/>
            <person name="Sterndorff E.B."/>
            <person name="Faurdal D."/>
            <person name="Vuksanovic O."/>
            <person name="Mourched A.-S."/>
            <person name="Charusanti P."/>
            <person name="Shaw S."/>
            <person name="Blin K."/>
            <person name="Weber T."/>
        </authorList>
    </citation>
    <scope>NUCLEOTIDE SEQUENCE</scope>
    <source>
        <strain evidence="5">NBC_00093</strain>
    </source>
</reference>
<evidence type="ECO:0000313" key="5">
    <source>
        <dbReference type="EMBL" id="WTT16523.1"/>
    </source>
</evidence>
<feature type="region of interest" description="Disordered" evidence="3">
    <location>
        <begin position="1"/>
        <end position="24"/>
    </location>
</feature>
<evidence type="ECO:0000259" key="4">
    <source>
        <dbReference type="PROSITE" id="PS50075"/>
    </source>
</evidence>
<gene>
    <name evidence="5" type="ORF">OHA22_13815</name>
</gene>
<keyword evidence="1" id="KW-0596">Phosphopantetheine</keyword>
<dbReference type="SMART" id="SM00823">
    <property type="entry name" value="PKS_PP"/>
    <property type="match status" value="1"/>
</dbReference>
<accession>A0AAU1ZYH6</accession>
<dbReference type="PROSITE" id="PS50075">
    <property type="entry name" value="CARRIER"/>
    <property type="match status" value="1"/>
</dbReference>
<protein>
    <submittedName>
        <fullName evidence="5">Acyl carrier protein</fullName>
    </submittedName>
</protein>
<dbReference type="AlphaFoldDB" id="A0AAU1ZYH6"/>
<proteinExistence type="predicted"/>
<keyword evidence="2" id="KW-0597">Phosphoprotein</keyword>
<dbReference type="GO" id="GO:0031177">
    <property type="term" value="F:phosphopantetheine binding"/>
    <property type="evidence" value="ECO:0007669"/>
    <property type="project" value="InterPro"/>
</dbReference>
<dbReference type="InterPro" id="IPR036736">
    <property type="entry name" value="ACP-like_sf"/>
</dbReference>
<dbReference type="GO" id="GO:0017000">
    <property type="term" value="P:antibiotic biosynthetic process"/>
    <property type="evidence" value="ECO:0007669"/>
    <property type="project" value="UniProtKB-ARBA"/>
</dbReference>
<dbReference type="SMART" id="SM01294">
    <property type="entry name" value="PKS_PP_betabranch"/>
    <property type="match status" value="1"/>
</dbReference>
<evidence type="ECO:0000256" key="3">
    <source>
        <dbReference type="SAM" id="MobiDB-lite"/>
    </source>
</evidence>
<dbReference type="SUPFAM" id="SSF47336">
    <property type="entry name" value="ACP-like"/>
    <property type="match status" value="1"/>
</dbReference>
<sequence>MFRRNKIESKNESNGESASEAGPVTEEAIRGWMVDYLQNKLSVDPSQVDTTRSFEDYGLDSRAGIQMCGKLEKFVELRLSPALLYEHSSIDAVATHLGQRLSEESSH</sequence>
<dbReference type="InterPro" id="IPR020806">
    <property type="entry name" value="PKS_PP-bd"/>
</dbReference>
<dbReference type="Pfam" id="PF00550">
    <property type="entry name" value="PP-binding"/>
    <property type="match status" value="1"/>
</dbReference>
<evidence type="ECO:0000256" key="1">
    <source>
        <dbReference type="ARBA" id="ARBA00022450"/>
    </source>
</evidence>
<evidence type="ECO:0000256" key="2">
    <source>
        <dbReference type="ARBA" id="ARBA00022553"/>
    </source>
</evidence>
<name>A0AAU1ZYH6_9ACTN</name>
<feature type="domain" description="Carrier" evidence="4">
    <location>
        <begin position="24"/>
        <end position="101"/>
    </location>
</feature>